<dbReference type="InterPro" id="IPR029058">
    <property type="entry name" value="AB_hydrolase_fold"/>
</dbReference>
<dbReference type="PANTHER" id="PTHR10039:SF16">
    <property type="entry name" value="GPI INOSITOL-DEACYLASE"/>
    <property type="match status" value="1"/>
</dbReference>
<dbReference type="SUPFAM" id="SSF50978">
    <property type="entry name" value="WD40 repeat-like"/>
    <property type="match status" value="1"/>
</dbReference>
<evidence type="ECO:0000259" key="3">
    <source>
        <dbReference type="Pfam" id="PF22939"/>
    </source>
</evidence>
<keyword evidence="6" id="KW-1185">Reference proteome</keyword>
<dbReference type="InterPro" id="IPR027417">
    <property type="entry name" value="P-loop_NTPase"/>
</dbReference>
<protein>
    <submittedName>
        <fullName evidence="5">Uncharacterized protein</fullName>
    </submittedName>
</protein>
<evidence type="ECO:0000256" key="2">
    <source>
        <dbReference type="SAM" id="MobiDB-lite"/>
    </source>
</evidence>
<evidence type="ECO:0000256" key="1">
    <source>
        <dbReference type="ARBA" id="ARBA00022737"/>
    </source>
</evidence>
<sequence length="1655" mass="186123">MVNTLTGLLTRIIDWHQFPRNLFSSKHSRRSSDNRLRSVSPGPNLQARTPPPTEWDRSRSVGSEETLLVANTVQDCTESARPGPGQHNAGERSHSTPTILPVHTKPGQSDRASDPQGLSLLYSPKEPHVADIIFVHGLGGSSRLSWCRNKDTALFWPQEWLPLDQDVHQARIFSFGYNAFFQSSAQTSTLGVADFAKNLLYDMLYGRDQSGKSFELGRMPIIFVTHSMGGLVFKKAYLDGQLDDRYAPIIHAIKAVLFLSTPHRGADLANFLQKVLSAAPISSPKQYVADLIKKGPFLQMVNEQFRHCAPSLQIFSFYETLQTPVGFTSAMVLDQESAKLGYPGEVSRSLNADHHGVCKFVSVEDSNYKVVLSALKSLVSTYSPTDQSPSAELQKVQNFLSITESVDLDLNLFSRRRTESTCTWILERTEVHSWITSTSVPQLVWIHGRPGRGKSVLSSFLIEHLREEGRLVQHFFFRNGDESKRSISAFLRSIAYQIATQVPAFRRSLLALADGGYKIREADWRSTWTKLFVGLLFQMDVLAPQYWIIDGLDESGSPQHIFDMLADISASSSPINCLVTSRWSPVLSSTFDRVQSRITSSALSLNQELTDIRKYTEEELRYLGWNVSVKDEVMAKIVEHSNDNFLWVYLVLEEVKDCHTEENVRERLEELPPGMEELYQHMEDTIRRIRRPSDQGLSRQLLLWAMYARRSISVNELLSVLEPEFGQLLDITSTISRLCGHFIAVESHDRIALLHQSAREYLMQTKTLPFFLGSLGAHLELFEKSLSAFMKREIRLILDPNKLKCFEYRATSWPHHLEAIKQPDDSDEQLDLLVKFFTQPYVLIWIQVLAAIGQLKVLVEASHAVNTFVHRKRRIDVTRDAASRRFEDLELLDSWSHDLLKLPGKFGSSLAQDPSSIFTSVASFSPLKSAVYRYFHKTSASSVSVRGLPDDWDDCLARVTLGVGSRATLIASSGRYLAVADDLGTVVLWDCSTFQQTHRLMHRERISAMCFNSRGDQIATYGFDTTKIWSPHSGKLLRQLTNIRDLGALCLNYVENDTILLMGSDRRCILENRLERRDSTWKVSDPSLLNDVDSLQGTQLNSPSALAISPDGSMVAAAYRRFPLTIWSIKPPKIIKRFTRERIPGRPSVPLPFASKISWHPSSGEILGLFLDGYSFRYSILDDQLEEHPPDPARMPADIHCSPDGLVYAIRGIGGTIKLYDYYSATLIYQLTSKGDSVSSFCFSQDGRRFFQLRGNHCTVWEPNSLIRLSGADDHAANSQSSPEESIEASNVASETLTDEKPPIMVVTPSPKMPLVCLGDEDGLIELLDHEALQRLEVGRTATELSIEHVAWGARGDRLCYSEVSGRLTVIDIAMTSSGSWQCHRVKRFKPALAQQGILQIMLVPDGESILALSQETVQRLSLASAEVLATIKLDECALLAQWVAHPTSEQHVISISAQSAKVYRWSDLKQVAAFPLPQTAFQRRPTMIEVNLSTPSQKDSSETIFKVEEKIDLVLSTHLTGHVLLRTSRLNSSSILVPRLQVLITPDMPISPDLGSSGNLVFLDVPSAVAEQTELPLNILPNERLVFIDRCFRVCTWPLRSKKGTEDIKRHFFIPRDWLPEQNLRLIHVTRQGSILCPRSDGFVIIDSSMASEW</sequence>
<dbReference type="Gene3D" id="2.130.10.10">
    <property type="entry name" value="YVTN repeat-like/Quinoprotein amine dehydrogenase"/>
    <property type="match status" value="2"/>
</dbReference>
<dbReference type="SMART" id="SM00320">
    <property type="entry name" value="WD40"/>
    <property type="match status" value="5"/>
</dbReference>
<organism evidence="5 6">
    <name type="scientific">Phomopsis amygdali</name>
    <name type="common">Fusicoccum amygdali</name>
    <dbReference type="NCBI Taxonomy" id="1214568"/>
    <lineage>
        <taxon>Eukaryota</taxon>
        <taxon>Fungi</taxon>
        <taxon>Dikarya</taxon>
        <taxon>Ascomycota</taxon>
        <taxon>Pezizomycotina</taxon>
        <taxon>Sordariomycetes</taxon>
        <taxon>Sordariomycetidae</taxon>
        <taxon>Diaporthales</taxon>
        <taxon>Diaporthaceae</taxon>
        <taxon>Diaporthe</taxon>
    </lineage>
</organism>
<dbReference type="InterPro" id="IPR054471">
    <property type="entry name" value="GPIID_WHD"/>
</dbReference>
<dbReference type="InterPro" id="IPR036322">
    <property type="entry name" value="WD40_repeat_dom_sf"/>
</dbReference>
<feature type="region of interest" description="Disordered" evidence="2">
    <location>
        <begin position="25"/>
        <end position="62"/>
    </location>
</feature>
<evidence type="ECO:0000313" key="5">
    <source>
        <dbReference type="EMBL" id="KAK2599454.1"/>
    </source>
</evidence>
<gene>
    <name evidence="5" type="ORF">N8I77_011208</name>
</gene>
<dbReference type="SUPFAM" id="SSF101908">
    <property type="entry name" value="Putative isomerase YbhE"/>
    <property type="match status" value="1"/>
</dbReference>
<reference evidence="5" key="1">
    <citation type="submission" date="2023-06" db="EMBL/GenBank/DDBJ databases">
        <authorList>
            <person name="Noh H."/>
        </authorList>
    </citation>
    <scope>NUCLEOTIDE SEQUENCE</scope>
    <source>
        <strain evidence="5">DUCC20226</strain>
    </source>
</reference>
<dbReference type="Pfam" id="PF22939">
    <property type="entry name" value="WHD_GPIID"/>
    <property type="match status" value="1"/>
</dbReference>
<feature type="region of interest" description="Disordered" evidence="2">
    <location>
        <begin position="1272"/>
        <end position="1298"/>
    </location>
</feature>
<dbReference type="EMBL" id="JAUJFL010000007">
    <property type="protein sequence ID" value="KAK2599454.1"/>
    <property type="molecule type" value="Genomic_DNA"/>
</dbReference>
<dbReference type="SUPFAM" id="SSF53474">
    <property type="entry name" value="alpha/beta-Hydrolases"/>
    <property type="match status" value="1"/>
</dbReference>
<proteinExistence type="predicted"/>
<dbReference type="SUPFAM" id="SSF52540">
    <property type="entry name" value="P-loop containing nucleoside triphosphate hydrolases"/>
    <property type="match status" value="1"/>
</dbReference>
<dbReference type="Pfam" id="PF24883">
    <property type="entry name" value="NPHP3_N"/>
    <property type="match status" value="1"/>
</dbReference>
<feature type="domain" description="Nephrocystin 3-like N-terminal" evidence="4">
    <location>
        <begin position="421"/>
        <end position="582"/>
    </location>
</feature>
<feature type="region of interest" description="Disordered" evidence="2">
    <location>
        <begin position="76"/>
        <end position="115"/>
    </location>
</feature>
<evidence type="ECO:0000259" key="4">
    <source>
        <dbReference type="Pfam" id="PF24883"/>
    </source>
</evidence>
<feature type="compositionally biased region" description="Polar residues" evidence="2">
    <location>
        <begin position="1277"/>
        <end position="1296"/>
    </location>
</feature>
<comment type="caution">
    <text evidence="5">The sequence shown here is derived from an EMBL/GenBank/DDBJ whole genome shotgun (WGS) entry which is preliminary data.</text>
</comment>
<accession>A0AAD9S4Y2</accession>
<feature type="domain" description="GPI inositol-deacylase winged helix" evidence="3">
    <location>
        <begin position="697"/>
        <end position="764"/>
    </location>
</feature>
<name>A0AAD9S4Y2_PHOAM</name>
<dbReference type="InterPro" id="IPR015943">
    <property type="entry name" value="WD40/YVTN_repeat-like_dom_sf"/>
</dbReference>
<evidence type="ECO:0000313" key="6">
    <source>
        <dbReference type="Proteomes" id="UP001265746"/>
    </source>
</evidence>
<dbReference type="Gene3D" id="3.40.50.1820">
    <property type="entry name" value="alpha/beta hydrolase"/>
    <property type="match status" value="1"/>
</dbReference>
<dbReference type="Proteomes" id="UP001265746">
    <property type="component" value="Unassembled WGS sequence"/>
</dbReference>
<dbReference type="PANTHER" id="PTHR10039">
    <property type="entry name" value="AMELOGENIN"/>
    <property type="match status" value="1"/>
</dbReference>
<dbReference type="InterPro" id="IPR001680">
    <property type="entry name" value="WD40_rpt"/>
</dbReference>
<keyword evidence="1" id="KW-0677">Repeat</keyword>
<dbReference type="InterPro" id="IPR056884">
    <property type="entry name" value="NPHP3-like_N"/>
</dbReference>
<dbReference type="Gene3D" id="3.40.50.300">
    <property type="entry name" value="P-loop containing nucleotide triphosphate hydrolases"/>
    <property type="match status" value="1"/>
</dbReference>